<keyword evidence="1" id="KW-0812">Transmembrane</keyword>
<evidence type="ECO:0000256" key="1">
    <source>
        <dbReference type="SAM" id="Phobius"/>
    </source>
</evidence>
<keyword evidence="1" id="KW-1133">Transmembrane helix</keyword>
<dbReference type="eggNOG" id="ENOG5032VG4">
    <property type="taxonomic scope" value="Bacteria"/>
</dbReference>
<organism evidence="2 3">
    <name type="scientific">Peptoniphilus duerdenii ATCC BAA-1640</name>
    <dbReference type="NCBI Taxonomy" id="862517"/>
    <lineage>
        <taxon>Bacteria</taxon>
        <taxon>Bacillati</taxon>
        <taxon>Bacillota</taxon>
        <taxon>Tissierellia</taxon>
        <taxon>Tissierellales</taxon>
        <taxon>Peptoniphilaceae</taxon>
        <taxon>Peptoniphilus</taxon>
    </lineage>
</organism>
<dbReference type="STRING" id="862517.HMPREF9225_0625"/>
<reference evidence="2 3" key="1">
    <citation type="submission" date="2010-07" db="EMBL/GenBank/DDBJ databases">
        <authorList>
            <person name="Muzny D."/>
            <person name="Qin X."/>
            <person name="Deng J."/>
            <person name="Jiang H."/>
            <person name="Liu Y."/>
            <person name="Qu J."/>
            <person name="Song X.-Z."/>
            <person name="Zhang L."/>
            <person name="Thornton R."/>
            <person name="Coyle M."/>
            <person name="Francisco L."/>
            <person name="Jackson L."/>
            <person name="Javaid M."/>
            <person name="Korchina V."/>
            <person name="Kovar C."/>
            <person name="Mata R."/>
            <person name="Mathew T."/>
            <person name="Ngo R."/>
            <person name="Nguyen L."/>
            <person name="Nguyen N."/>
            <person name="Okwuonu G."/>
            <person name="Ongeri F."/>
            <person name="Pham C."/>
            <person name="Simmons D."/>
            <person name="Wilczek-Boney K."/>
            <person name="Hale W."/>
            <person name="Jakkamsetti A."/>
            <person name="Pham P."/>
            <person name="Ruth R."/>
            <person name="San Lucas F."/>
            <person name="Warren J."/>
            <person name="Zhang J."/>
            <person name="Zhao Z."/>
            <person name="Zhou C."/>
            <person name="Zhu D."/>
            <person name="Lee S."/>
            <person name="Bess C."/>
            <person name="Blankenburg K."/>
            <person name="Forbes L."/>
            <person name="Fu Q."/>
            <person name="Gubbala S."/>
            <person name="Hirani K."/>
            <person name="Jayaseelan J.C."/>
            <person name="Lara F."/>
            <person name="Munidasa M."/>
            <person name="Palculict T."/>
            <person name="Patil S."/>
            <person name="Pu L.-L."/>
            <person name="Saada N."/>
            <person name="Tang L."/>
            <person name="Weissenberger G."/>
            <person name="Zhu Y."/>
            <person name="Hemphill L."/>
            <person name="Shang Y."/>
            <person name="Youmans B."/>
            <person name="Ayvaz T."/>
            <person name="Ross M."/>
            <person name="Santibanez J."/>
            <person name="Aqrawi P."/>
            <person name="Gross S."/>
            <person name="Joshi V."/>
            <person name="Fowler G."/>
            <person name="Nazareth L."/>
            <person name="Reid J."/>
            <person name="Worley K."/>
            <person name="Petrosino J."/>
            <person name="Highlander S."/>
            <person name="Gibbs R."/>
        </authorList>
    </citation>
    <scope>NUCLEOTIDE SEQUENCE [LARGE SCALE GENOMIC DNA]</scope>
    <source>
        <strain evidence="2 3">ATCC BAA-1640</strain>
    </source>
</reference>
<keyword evidence="3" id="KW-1185">Reference proteome</keyword>
<sequence>MKFTLIFFIIYLLLGALVVYLQIYFSKMKSRWMGLILPGLSLIVSIIMVLNIAEPSANISTAQRIAMVLSAFITSNIPTIILFAIYAVVRQKLKRQSEIDKMNIKDL</sequence>
<feature type="transmembrane region" description="Helical" evidence="1">
    <location>
        <begin position="32"/>
        <end position="53"/>
    </location>
</feature>
<dbReference type="HOGENOM" id="CLU_159392_0_0_9"/>
<protein>
    <submittedName>
        <fullName evidence="2">Uncharacterized protein</fullName>
    </submittedName>
</protein>
<evidence type="ECO:0000313" key="2">
    <source>
        <dbReference type="EMBL" id="EFM25743.1"/>
    </source>
</evidence>
<dbReference type="EMBL" id="AEEH01000025">
    <property type="protein sequence ID" value="EFM25743.1"/>
    <property type="molecule type" value="Genomic_DNA"/>
</dbReference>
<proteinExistence type="predicted"/>
<comment type="caution">
    <text evidence="2">The sequence shown here is derived from an EMBL/GenBank/DDBJ whole genome shotgun (WGS) entry which is preliminary data.</text>
</comment>
<name>E0NKD6_9FIRM</name>
<evidence type="ECO:0000313" key="3">
    <source>
        <dbReference type="Proteomes" id="UP000003280"/>
    </source>
</evidence>
<dbReference type="AlphaFoldDB" id="E0NKD6"/>
<keyword evidence="1" id="KW-0472">Membrane</keyword>
<feature type="transmembrane region" description="Helical" evidence="1">
    <location>
        <begin position="6"/>
        <end position="25"/>
    </location>
</feature>
<dbReference type="RefSeq" id="WP_008901440.1">
    <property type="nucleotide sequence ID" value="NZ_GL397071.1"/>
</dbReference>
<accession>E0NKD6</accession>
<dbReference type="Proteomes" id="UP000003280">
    <property type="component" value="Unassembled WGS sequence"/>
</dbReference>
<feature type="transmembrane region" description="Helical" evidence="1">
    <location>
        <begin position="65"/>
        <end position="89"/>
    </location>
</feature>
<gene>
    <name evidence="2" type="ORF">HMPREF9225_0625</name>
</gene>
<dbReference type="OrthoDB" id="2200068at2"/>